<proteinExistence type="predicted"/>
<name>A0A7Y9C6G7_9FLAO</name>
<feature type="transmembrane region" description="Helical" evidence="1">
    <location>
        <begin position="138"/>
        <end position="155"/>
    </location>
</feature>
<dbReference type="Proteomes" id="UP000535020">
    <property type="component" value="Unassembled WGS sequence"/>
</dbReference>
<feature type="transmembrane region" description="Helical" evidence="1">
    <location>
        <begin position="97"/>
        <end position="118"/>
    </location>
</feature>
<dbReference type="AlphaFoldDB" id="A0A7Y9C6G7"/>
<comment type="caution">
    <text evidence="2">The sequence shown here is derived from an EMBL/GenBank/DDBJ whole genome shotgun (WGS) entry which is preliminary data.</text>
</comment>
<keyword evidence="1" id="KW-0812">Transmembrane</keyword>
<feature type="transmembrane region" description="Helical" evidence="1">
    <location>
        <begin position="53"/>
        <end position="76"/>
    </location>
</feature>
<gene>
    <name evidence="2" type="ORF">HZF10_05355</name>
</gene>
<dbReference type="RefSeq" id="WP_176005152.1">
    <property type="nucleotide sequence ID" value="NZ_JABWMI010000006.1"/>
</dbReference>
<evidence type="ECO:0000313" key="2">
    <source>
        <dbReference type="EMBL" id="NYA70338.1"/>
    </source>
</evidence>
<accession>A0A7Y9C6G7</accession>
<protein>
    <submittedName>
        <fullName evidence="2">DUF2975 domain-containing protein</fullName>
    </submittedName>
</protein>
<keyword evidence="1" id="KW-0472">Membrane</keyword>
<dbReference type="EMBL" id="JACBJI010000002">
    <property type="protein sequence ID" value="NYA70338.1"/>
    <property type="molecule type" value="Genomic_DNA"/>
</dbReference>
<dbReference type="Pfam" id="PF11188">
    <property type="entry name" value="DUF2975"/>
    <property type="match status" value="1"/>
</dbReference>
<keyword evidence="3" id="KW-1185">Reference proteome</keyword>
<reference evidence="2 3" key="1">
    <citation type="submission" date="2020-07" db="EMBL/GenBank/DDBJ databases">
        <authorList>
            <person name="Sun Q."/>
        </authorList>
    </citation>
    <scope>NUCLEOTIDE SEQUENCE [LARGE SCALE GENOMIC DNA]</scope>
    <source>
        <strain evidence="2 3">MAH-1</strain>
    </source>
</reference>
<keyword evidence="1" id="KW-1133">Transmembrane helix</keyword>
<feature type="transmembrane region" description="Helical" evidence="1">
    <location>
        <begin position="12"/>
        <end position="33"/>
    </location>
</feature>
<evidence type="ECO:0000256" key="1">
    <source>
        <dbReference type="SAM" id="Phobius"/>
    </source>
</evidence>
<organism evidence="2 3">
    <name type="scientific">Flavobacterium agri</name>
    <dbReference type="NCBI Taxonomy" id="2743471"/>
    <lineage>
        <taxon>Bacteria</taxon>
        <taxon>Pseudomonadati</taxon>
        <taxon>Bacteroidota</taxon>
        <taxon>Flavobacteriia</taxon>
        <taxon>Flavobacteriales</taxon>
        <taxon>Flavobacteriaceae</taxon>
        <taxon>Flavobacterium</taxon>
    </lineage>
</organism>
<evidence type="ECO:0000313" key="3">
    <source>
        <dbReference type="Proteomes" id="UP000535020"/>
    </source>
</evidence>
<sequence length="169" mass="19071">MRKLTILKTCLDFFFFFGILAFAASLIFVPMAVFSDDSMDMKVNGREIVVDNWGARALLVCWLVATALFVKAIQLLRRNVYAFIRHEIFTDDVIKNFNRIGICLLVSTFIIGVPSFVYGAIFKQRAGLELEVGSFDSGILSIALALFFMVLGEVFKIAKHLKEENELTL</sequence>
<dbReference type="InterPro" id="IPR021354">
    <property type="entry name" value="DUF2975"/>
</dbReference>